<accession>A0ABS1IZ62</accession>
<protein>
    <recommendedName>
        <fullName evidence="3 4">Dephospho-CoA kinase</fullName>
        <ecNumber evidence="3 4">2.7.1.24</ecNumber>
    </recommendedName>
    <alternativeName>
        <fullName evidence="3">Dephosphocoenzyme A kinase</fullName>
    </alternativeName>
</protein>
<feature type="binding site" evidence="3">
    <location>
        <begin position="10"/>
        <end position="15"/>
    </location>
    <ligand>
        <name>ATP</name>
        <dbReference type="ChEBI" id="CHEBI:30616"/>
    </ligand>
</feature>
<reference evidence="5 6" key="1">
    <citation type="submission" date="2021-01" db="EMBL/GenBank/DDBJ databases">
        <title>Isolation and description of Catonella massiliensis sp. nov., a novel Catonella species, isolated from a stable periodontitis subject.</title>
        <authorList>
            <person name="Antezack A."/>
            <person name="Boxberger M."/>
            <person name="La Scola B."/>
            <person name="Monnet-Corti V."/>
        </authorList>
    </citation>
    <scope>NUCLEOTIDE SEQUENCE [LARGE SCALE GENOMIC DNA]</scope>
    <source>
        <strain evidence="5 6">Marseille-Q4567</strain>
    </source>
</reference>
<comment type="pathway">
    <text evidence="3">Cofactor biosynthesis; coenzyme A biosynthesis; CoA from (R)-pantothenate: step 5/5.</text>
</comment>
<comment type="subcellular location">
    <subcellularLocation>
        <location evidence="3">Cytoplasm</location>
    </subcellularLocation>
</comment>
<keyword evidence="3 5" id="KW-0808">Transferase</keyword>
<dbReference type="HAMAP" id="MF_00376">
    <property type="entry name" value="Dephospho_CoA_kinase"/>
    <property type="match status" value="1"/>
</dbReference>
<comment type="catalytic activity">
    <reaction evidence="3">
        <text>3'-dephospho-CoA + ATP = ADP + CoA + H(+)</text>
        <dbReference type="Rhea" id="RHEA:18245"/>
        <dbReference type="ChEBI" id="CHEBI:15378"/>
        <dbReference type="ChEBI" id="CHEBI:30616"/>
        <dbReference type="ChEBI" id="CHEBI:57287"/>
        <dbReference type="ChEBI" id="CHEBI:57328"/>
        <dbReference type="ChEBI" id="CHEBI:456216"/>
        <dbReference type="EC" id="2.7.1.24"/>
    </reaction>
</comment>
<comment type="caution">
    <text evidence="5">The sequence shown here is derived from an EMBL/GenBank/DDBJ whole genome shotgun (WGS) entry which is preliminary data.</text>
</comment>
<dbReference type="CDD" id="cd02022">
    <property type="entry name" value="DPCK"/>
    <property type="match status" value="1"/>
</dbReference>
<dbReference type="SUPFAM" id="SSF52540">
    <property type="entry name" value="P-loop containing nucleoside triphosphate hydrolases"/>
    <property type="match status" value="1"/>
</dbReference>
<evidence type="ECO:0000256" key="1">
    <source>
        <dbReference type="ARBA" id="ARBA00022741"/>
    </source>
</evidence>
<organism evidence="5 6">
    <name type="scientific">Catonella massiliensis</name>
    <dbReference type="NCBI Taxonomy" id="2799636"/>
    <lineage>
        <taxon>Bacteria</taxon>
        <taxon>Bacillati</taxon>
        <taxon>Bacillota</taxon>
        <taxon>Clostridia</taxon>
        <taxon>Lachnospirales</taxon>
        <taxon>Lachnospiraceae</taxon>
        <taxon>Catonella</taxon>
    </lineage>
</organism>
<dbReference type="Proteomes" id="UP000604730">
    <property type="component" value="Unassembled WGS sequence"/>
</dbReference>
<evidence type="ECO:0000256" key="3">
    <source>
        <dbReference type="HAMAP-Rule" id="MF_00376"/>
    </source>
</evidence>
<keyword evidence="6" id="KW-1185">Reference proteome</keyword>
<dbReference type="Gene3D" id="3.40.50.300">
    <property type="entry name" value="P-loop containing nucleotide triphosphate hydrolases"/>
    <property type="match status" value="1"/>
</dbReference>
<gene>
    <name evidence="3" type="primary">coaE</name>
    <name evidence="5" type="ORF">JJN12_05165</name>
</gene>
<dbReference type="Pfam" id="PF01121">
    <property type="entry name" value="CoaE"/>
    <property type="match status" value="1"/>
</dbReference>
<dbReference type="EMBL" id="JAEPRJ010000001">
    <property type="protein sequence ID" value="MBK5897178.1"/>
    <property type="molecule type" value="Genomic_DNA"/>
</dbReference>
<dbReference type="RefSeq" id="WP_208428682.1">
    <property type="nucleotide sequence ID" value="NZ_JAEPRJ010000001.1"/>
</dbReference>
<proteinExistence type="inferred from homology"/>
<sequence>MVIGITGGIGSGKSLVTKLLQAKFGAAVIDTDTVGHEVMEIGTKAYYEIVDVFGKEVLSEDKSVDRKILGDKVFGNEALLTKLNNIIHPAVEAEVDKRIEDFIKKNYKYIALETALLIKVGYNSKCDKVWYVYADKDVRLKRLYYNRGLDRVKTSMIIDNQNSDEEYRKVADEVIDNSGTEEETLAQIKNILERC</sequence>
<dbReference type="GO" id="GO:0004140">
    <property type="term" value="F:dephospho-CoA kinase activity"/>
    <property type="evidence" value="ECO:0007669"/>
    <property type="project" value="UniProtKB-EC"/>
</dbReference>
<keyword evidence="3" id="KW-0173">Coenzyme A biosynthesis</keyword>
<comment type="function">
    <text evidence="3">Catalyzes the phosphorylation of the 3'-hydroxyl group of dephosphocoenzyme A to form coenzyme A.</text>
</comment>
<keyword evidence="3 5" id="KW-0418">Kinase</keyword>
<evidence type="ECO:0000256" key="4">
    <source>
        <dbReference type="NCBIfam" id="TIGR00152"/>
    </source>
</evidence>
<dbReference type="EC" id="2.7.1.24" evidence="3 4"/>
<dbReference type="NCBIfam" id="TIGR00152">
    <property type="entry name" value="dephospho-CoA kinase"/>
    <property type="match status" value="1"/>
</dbReference>
<name>A0ABS1IZ62_9FIRM</name>
<evidence type="ECO:0000256" key="2">
    <source>
        <dbReference type="ARBA" id="ARBA00022840"/>
    </source>
</evidence>
<comment type="similarity">
    <text evidence="3">Belongs to the CoaE family.</text>
</comment>
<evidence type="ECO:0000313" key="5">
    <source>
        <dbReference type="EMBL" id="MBK5897178.1"/>
    </source>
</evidence>
<dbReference type="InterPro" id="IPR027417">
    <property type="entry name" value="P-loop_NTPase"/>
</dbReference>
<dbReference type="PROSITE" id="PS51219">
    <property type="entry name" value="DPCK"/>
    <property type="match status" value="1"/>
</dbReference>
<keyword evidence="2 3" id="KW-0067">ATP-binding</keyword>
<dbReference type="PANTHER" id="PTHR10695">
    <property type="entry name" value="DEPHOSPHO-COA KINASE-RELATED"/>
    <property type="match status" value="1"/>
</dbReference>
<evidence type="ECO:0000313" key="6">
    <source>
        <dbReference type="Proteomes" id="UP000604730"/>
    </source>
</evidence>
<dbReference type="InterPro" id="IPR001977">
    <property type="entry name" value="Depp_CoAkinase"/>
</dbReference>
<dbReference type="PANTHER" id="PTHR10695:SF46">
    <property type="entry name" value="BIFUNCTIONAL COENZYME A SYNTHASE-RELATED"/>
    <property type="match status" value="1"/>
</dbReference>
<keyword evidence="3" id="KW-0963">Cytoplasm</keyword>
<keyword evidence="1 3" id="KW-0547">Nucleotide-binding</keyword>